<dbReference type="PANTHER" id="PTHR38406:SF1">
    <property type="entry name" value="TRANSCRIPTIONAL REPRESSOR OPI1"/>
    <property type="match status" value="1"/>
</dbReference>
<name>A0A8H6T1N8_9AGAR</name>
<feature type="compositionally biased region" description="Basic and acidic residues" evidence="1">
    <location>
        <begin position="22"/>
        <end position="31"/>
    </location>
</feature>
<dbReference type="GO" id="GO:0003714">
    <property type="term" value="F:transcription corepressor activity"/>
    <property type="evidence" value="ECO:0007669"/>
    <property type="project" value="InterPro"/>
</dbReference>
<dbReference type="Proteomes" id="UP000636479">
    <property type="component" value="Unassembled WGS sequence"/>
</dbReference>
<gene>
    <name evidence="2" type="ORF">MIND_00307500</name>
</gene>
<feature type="region of interest" description="Disordered" evidence="1">
    <location>
        <begin position="344"/>
        <end position="426"/>
    </location>
</feature>
<dbReference type="GO" id="GO:0006357">
    <property type="term" value="P:regulation of transcription by RNA polymerase II"/>
    <property type="evidence" value="ECO:0007669"/>
    <property type="project" value="TreeGrafter"/>
</dbReference>
<evidence type="ECO:0000313" key="3">
    <source>
        <dbReference type="Proteomes" id="UP000636479"/>
    </source>
</evidence>
<feature type="compositionally biased region" description="Polar residues" evidence="1">
    <location>
        <begin position="372"/>
        <end position="388"/>
    </location>
</feature>
<reference evidence="2" key="1">
    <citation type="submission" date="2020-05" db="EMBL/GenBank/DDBJ databases">
        <title>Mycena genomes resolve the evolution of fungal bioluminescence.</title>
        <authorList>
            <person name="Tsai I.J."/>
        </authorList>
    </citation>
    <scope>NUCLEOTIDE SEQUENCE</scope>
    <source>
        <strain evidence="2">171206Taipei</strain>
    </source>
</reference>
<feature type="compositionally biased region" description="Pro residues" evidence="1">
    <location>
        <begin position="43"/>
        <end position="52"/>
    </location>
</feature>
<protein>
    <recommendedName>
        <fullName evidence="4">Opi1-domain-containing protein</fullName>
    </recommendedName>
</protein>
<feature type="compositionally biased region" description="Basic and acidic residues" evidence="1">
    <location>
        <begin position="53"/>
        <end position="69"/>
    </location>
</feature>
<feature type="region of interest" description="Disordered" evidence="1">
    <location>
        <begin position="204"/>
        <end position="285"/>
    </location>
</feature>
<feature type="region of interest" description="Disordered" evidence="1">
    <location>
        <begin position="1"/>
        <end position="69"/>
    </location>
</feature>
<evidence type="ECO:0008006" key="4">
    <source>
        <dbReference type="Google" id="ProtNLM"/>
    </source>
</evidence>
<dbReference type="EMBL" id="JACAZF010000003">
    <property type="protein sequence ID" value="KAF7309368.1"/>
    <property type="molecule type" value="Genomic_DNA"/>
</dbReference>
<dbReference type="GO" id="GO:0005783">
    <property type="term" value="C:endoplasmic reticulum"/>
    <property type="evidence" value="ECO:0007669"/>
    <property type="project" value="TreeGrafter"/>
</dbReference>
<dbReference type="OrthoDB" id="2441642at2759"/>
<feature type="compositionally biased region" description="Low complexity" evidence="1">
    <location>
        <begin position="395"/>
        <end position="410"/>
    </location>
</feature>
<dbReference type="RefSeq" id="XP_037222818.1">
    <property type="nucleotide sequence ID" value="XM_037359933.1"/>
</dbReference>
<sequence length="426" mass="45319">MHNPPADYEPEAEEASGSTSVGKREQRDEGRVPTWLKANSPFISPPPPPPPESGKRRISDTERAEERQVAQRSRWQALLLEAGGLSAALSDESMRRLKYCLQWLQYATQHIDAQILILRDFIASLQPSPLTPSSTTTPSANVTDPPELTPDHLKTLAHLRSDIVQTIRQVVGVVSKYAGSALPEPARSRVRGFILDLPKKFGEGMGASEGEPNASTSGSTSASSTTTSRRRTARRERGSTATESHPSSPIASQPGSPHVHLRGLSHTTHAPYPSHSRRGSLASAGSVETGRAIGAAQRVLTLATESLDMMRGVTAVVGESLDRADVWVDRLRTVGIRRGMDGIALPGPNANLTSEQSQIPRERWSSVRDSPGTGTPSSRFGSGATSSPGYVLTDGASSPGASGLAAMSLGEKPNGGGHNNNNEKDE</sequence>
<dbReference type="GO" id="GO:0008654">
    <property type="term" value="P:phospholipid biosynthetic process"/>
    <property type="evidence" value="ECO:0007669"/>
    <property type="project" value="TreeGrafter"/>
</dbReference>
<dbReference type="GeneID" id="59342449"/>
<dbReference type="PANTHER" id="PTHR38406">
    <property type="entry name" value="TRANSCRIPTIONAL REPRESSOR OPI1"/>
    <property type="match status" value="1"/>
</dbReference>
<evidence type="ECO:0000256" key="1">
    <source>
        <dbReference type="SAM" id="MobiDB-lite"/>
    </source>
</evidence>
<dbReference type="AlphaFoldDB" id="A0A8H6T1N8"/>
<dbReference type="InterPro" id="IPR013927">
    <property type="entry name" value="TF_Opi1_Ccg-8"/>
</dbReference>
<accession>A0A8H6T1N8</accession>
<evidence type="ECO:0000313" key="2">
    <source>
        <dbReference type="EMBL" id="KAF7309368.1"/>
    </source>
</evidence>
<dbReference type="Pfam" id="PF08618">
    <property type="entry name" value="Opi1"/>
    <property type="match status" value="1"/>
</dbReference>
<feature type="compositionally biased region" description="Low complexity" evidence="1">
    <location>
        <begin position="214"/>
        <end position="227"/>
    </location>
</feature>
<comment type="caution">
    <text evidence="2">The sequence shown here is derived from an EMBL/GenBank/DDBJ whole genome shotgun (WGS) entry which is preliminary data.</text>
</comment>
<feature type="compositionally biased region" description="Polar residues" evidence="1">
    <location>
        <begin position="350"/>
        <end position="359"/>
    </location>
</feature>
<keyword evidence="3" id="KW-1185">Reference proteome</keyword>
<feature type="compositionally biased region" description="Polar residues" evidence="1">
    <location>
        <begin position="244"/>
        <end position="255"/>
    </location>
</feature>
<dbReference type="GO" id="GO:0030968">
    <property type="term" value="P:endoplasmic reticulum unfolded protein response"/>
    <property type="evidence" value="ECO:0007669"/>
    <property type="project" value="TreeGrafter"/>
</dbReference>
<organism evidence="2 3">
    <name type="scientific">Mycena indigotica</name>
    <dbReference type="NCBI Taxonomy" id="2126181"/>
    <lineage>
        <taxon>Eukaryota</taxon>
        <taxon>Fungi</taxon>
        <taxon>Dikarya</taxon>
        <taxon>Basidiomycota</taxon>
        <taxon>Agaricomycotina</taxon>
        <taxon>Agaricomycetes</taxon>
        <taxon>Agaricomycetidae</taxon>
        <taxon>Agaricales</taxon>
        <taxon>Marasmiineae</taxon>
        <taxon>Mycenaceae</taxon>
        <taxon>Mycena</taxon>
    </lineage>
</organism>
<proteinExistence type="predicted"/>
<dbReference type="GO" id="GO:0005634">
    <property type="term" value="C:nucleus"/>
    <property type="evidence" value="ECO:0007669"/>
    <property type="project" value="TreeGrafter"/>
</dbReference>